<evidence type="ECO:0000313" key="3">
    <source>
        <dbReference type="Proteomes" id="UP000194127"/>
    </source>
</evidence>
<name>A0A1X6N452_9APHY</name>
<dbReference type="RefSeq" id="XP_024340104.1">
    <property type="nucleotide sequence ID" value="XM_024485121.1"/>
</dbReference>
<evidence type="ECO:0000256" key="1">
    <source>
        <dbReference type="SAM" id="MobiDB-lite"/>
    </source>
</evidence>
<feature type="region of interest" description="Disordered" evidence="1">
    <location>
        <begin position="121"/>
        <end position="146"/>
    </location>
</feature>
<dbReference type="OrthoDB" id="10285930at2759"/>
<keyword evidence="3" id="KW-1185">Reference proteome</keyword>
<sequence>MSAEEKFIGNEQAGNHGGYSPEEEKEIHKRVVPNAIRTHAHTHKERPQLREADRFYQVTPISAVWSLRTFLSQVHFVRPMPILWWNRGRATRQQRSEVHIGLNVWYIAGSMEAITGALRHATDKKPSGDDPTPAKRCSVWDGSTQRSRSVSSQLAIVSHIDGRRGNEQSSLSKFADLRS</sequence>
<accession>A0A1X6N452</accession>
<dbReference type="AlphaFoldDB" id="A0A1X6N452"/>
<dbReference type="GeneID" id="36330070"/>
<evidence type="ECO:0000313" key="2">
    <source>
        <dbReference type="EMBL" id="OSX63310.1"/>
    </source>
</evidence>
<reference evidence="2 3" key="1">
    <citation type="submission" date="2017-04" db="EMBL/GenBank/DDBJ databases">
        <title>Genome Sequence of the Model Brown-Rot Fungus Postia placenta SB12.</title>
        <authorList>
            <consortium name="DOE Joint Genome Institute"/>
            <person name="Gaskell J."/>
            <person name="Kersten P."/>
            <person name="Larrondo L.F."/>
            <person name="Canessa P."/>
            <person name="Martinez D."/>
            <person name="Hibbett D."/>
            <person name="Schmoll M."/>
            <person name="Kubicek C.P."/>
            <person name="Martinez A.T."/>
            <person name="Yadav J."/>
            <person name="Master E."/>
            <person name="Magnuson J.K."/>
            <person name="James T."/>
            <person name="Yaver D."/>
            <person name="Berka R."/>
            <person name="Labutti K."/>
            <person name="Lipzen A."/>
            <person name="Aerts A."/>
            <person name="Barry K."/>
            <person name="Henrissat B."/>
            <person name="Blanchette R."/>
            <person name="Grigoriev I."/>
            <person name="Cullen D."/>
        </authorList>
    </citation>
    <scope>NUCLEOTIDE SEQUENCE [LARGE SCALE GENOMIC DNA]</scope>
    <source>
        <strain evidence="2 3">MAD-698-R-SB12</strain>
    </source>
</reference>
<protein>
    <submittedName>
        <fullName evidence="2">Uncharacterized protein</fullName>
    </submittedName>
</protein>
<dbReference type="Proteomes" id="UP000194127">
    <property type="component" value="Unassembled WGS sequence"/>
</dbReference>
<feature type="region of interest" description="Disordered" evidence="1">
    <location>
        <begin position="1"/>
        <end position="26"/>
    </location>
</feature>
<organism evidence="2 3">
    <name type="scientific">Postia placenta MAD-698-R-SB12</name>
    <dbReference type="NCBI Taxonomy" id="670580"/>
    <lineage>
        <taxon>Eukaryota</taxon>
        <taxon>Fungi</taxon>
        <taxon>Dikarya</taxon>
        <taxon>Basidiomycota</taxon>
        <taxon>Agaricomycotina</taxon>
        <taxon>Agaricomycetes</taxon>
        <taxon>Polyporales</taxon>
        <taxon>Adustoporiaceae</taxon>
        <taxon>Rhodonia</taxon>
    </lineage>
</organism>
<gene>
    <name evidence="2" type="ORF">POSPLADRAFT_1140030</name>
</gene>
<dbReference type="EMBL" id="KZ110595">
    <property type="protein sequence ID" value="OSX63310.1"/>
    <property type="molecule type" value="Genomic_DNA"/>
</dbReference>
<proteinExistence type="predicted"/>